<dbReference type="InterPro" id="IPR011008">
    <property type="entry name" value="Dimeric_a/b-barrel"/>
</dbReference>
<gene>
    <name evidence="2" type="ORF">J2Z17_001468</name>
</gene>
<dbReference type="PANTHER" id="PTHR41521:SF4">
    <property type="entry name" value="BLR0684 PROTEIN"/>
    <property type="match status" value="1"/>
</dbReference>
<evidence type="ECO:0000313" key="2">
    <source>
        <dbReference type="EMBL" id="MBP1850047.1"/>
    </source>
</evidence>
<dbReference type="EMBL" id="JAGGJU010000003">
    <property type="protein sequence ID" value="MBP1850047.1"/>
    <property type="molecule type" value="Genomic_DNA"/>
</dbReference>
<dbReference type="Gene3D" id="3.30.70.100">
    <property type="match status" value="1"/>
</dbReference>
<dbReference type="InterPro" id="IPR010753">
    <property type="entry name" value="DUF1330"/>
</dbReference>
<reference evidence="2 3" key="1">
    <citation type="submission" date="2021-03" db="EMBL/GenBank/DDBJ databases">
        <title>Genomic Encyclopedia of Type Strains, Phase IV (KMG-IV): sequencing the most valuable type-strain genomes for metagenomic binning, comparative biology and taxonomic classification.</title>
        <authorList>
            <person name="Goeker M."/>
        </authorList>
    </citation>
    <scope>NUCLEOTIDE SEQUENCE [LARGE SCALE GENOMIC DNA]</scope>
    <source>
        <strain evidence="2 3">DSM 21600</strain>
    </source>
</reference>
<sequence>MPAYVVFTRENTTDRSALDTYSADVKDSFAGRDVAFLAAYGPHETLEGPPIEGAVILEFADMTAARDWYHSPAYQQAAEHRFRGAKYRAFIVEGQ</sequence>
<dbReference type="Pfam" id="PF07045">
    <property type="entry name" value="DUF1330"/>
    <property type="match status" value="1"/>
</dbReference>
<dbReference type="Proteomes" id="UP000759443">
    <property type="component" value="Unassembled WGS sequence"/>
</dbReference>
<comment type="caution">
    <text evidence="2">The sequence shown here is derived from an EMBL/GenBank/DDBJ whole genome shotgun (WGS) entry which is preliminary data.</text>
</comment>
<proteinExistence type="predicted"/>
<keyword evidence="3" id="KW-1185">Reference proteome</keyword>
<accession>A0ABS4DWK0</accession>
<evidence type="ECO:0000259" key="1">
    <source>
        <dbReference type="Pfam" id="PF07045"/>
    </source>
</evidence>
<dbReference type="SUPFAM" id="SSF54909">
    <property type="entry name" value="Dimeric alpha+beta barrel"/>
    <property type="match status" value="1"/>
</dbReference>
<evidence type="ECO:0000313" key="3">
    <source>
        <dbReference type="Proteomes" id="UP000759443"/>
    </source>
</evidence>
<feature type="domain" description="DUF1330" evidence="1">
    <location>
        <begin position="2"/>
        <end position="94"/>
    </location>
</feature>
<name>A0ABS4DWK0_9HYPH</name>
<organism evidence="2 3">
    <name type="scientific">Rhizobium halophytocola</name>
    <dbReference type="NCBI Taxonomy" id="735519"/>
    <lineage>
        <taxon>Bacteria</taxon>
        <taxon>Pseudomonadati</taxon>
        <taxon>Pseudomonadota</taxon>
        <taxon>Alphaproteobacteria</taxon>
        <taxon>Hyphomicrobiales</taxon>
        <taxon>Rhizobiaceae</taxon>
        <taxon>Rhizobium/Agrobacterium group</taxon>
        <taxon>Rhizobium</taxon>
    </lineage>
</organism>
<protein>
    <submittedName>
        <fullName evidence="2">Uncharacterized protein (DUF1330 family)</fullName>
    </submittedName>
</protein>
<dbReference type="RefSeq" id="WP_209943607.1">
    <property type="nucleotide sequence ID" value="NZ_JAGGJU010000003.1"/>
</dbReference>
<dbReference type="PANTHER" id="PTHR41521">
    <property type="match status" value="1"/>
</dbReference>